<organism evidence="3 4">
    <name type="scientific">Rotaria magnacalcarata</name>
    <dbReference type="NCBI Taxonomy" id="392030"/>
    <lineage>
        <taxon>Eukaryota</taxon>
        <taxon>Metazoa</taxon>
        <taxon>Spiralia</taxon>
        <taxon>Gnathifera</taxon>
        <taxon>Rotifera</taxon>
        <taxon>Eurotatoria</taxon>
        <taxon>Bdelloidea</taxon>
        <taxon>Philodinida</taxon>
        <taxon>Philodinidae</taxon>
        <taxon>Rotaria</taxon>
    </lineage>
</organism>
<feature type="domain" description="Arginyl-tRNA synthetase catalytic core" evidence="2">
    <location>
        <begin position="3"/>
        <end position="106"/>
    </location>
</feature>
<dbReference type="EMBL" id="CAJOBI010358942">
    <property type="protein sequence ID" value="CAF5225279.1"/>
    <property type="molecule type" value="Genomic_DNA"/>
</dbReference>
<dbReference type="GO" id="GO:0004814">
    <property type="term" value="F:arginine-tRNA ligase activity"/>
    <property type="evidence" value="ECO:0007669"/>
    <property type="project" value="InterPro"/>
</dbReference>
<gene>
    <name evidence="3" type="ORF">SMN809_LOCUS84220</name>
</gene>
<keyword evidence="1" id="KW-0436">Ligase</keyword>
<evidence type="ECO:0000259" key="2">
    <source>
        <dbReference type="Pfam" id="PF00750"/>
    </source>
</evidence>
<dbReference type="GO" id="GO:0006420">
    <property type="term" value="P:arginyl-tRNA aminoacylation"/>
    <property type="evidence" value="ECO:0007669"/>
    <property type="project" value="InterPro"/>
</dbReference>
<keyword evidence="1" id="KW-0648">Protein biosynthesis</keyword>
<dbReference type="InterPro" id="IPR014729">
    <property type="entry name" value="Rossmann-like_a/b/a_fold"/>
</dbReference>
<dbReference type="Proteomes" id="UP000676336">
    <property type="component" value="Unassembled WGS sequence"/>
</dbReference>
<dbReference type="PANTHER" id="PTHR11956:SF5">
    <property type="entry name" value="ARGININE--TRNA LIGASE, CYTOPLASMIC"/>
    <property type="match status" value="1"/>
</dbReference>
<proteinExistence type="inferred from homology"/>
<keyword evidence="1" id="KW-0067">ATP-binding</keyword>
<evidence type="ECO:0000256" key="1">
    <source>
        <dbReference type="RuleBase" id="RU363038"/>
    </source>
</evidence>
<comment type="similarity">
    <text evidence="1">Belongs to the class-I aminoacyl-tRNA synthetase family.</text>
</comment>
<dbReference type="Gene3D" id="3.40.50.620">
    <property type="entry name" value="HUPs"/>
    <property type="match status" value="1"/>
</dbReference>
<reference evidence="3" key="1">
    <citation type="submission" date="2021-02" db="EMBL/GenBank/DDBJ databases">
        <authorList>
            <person name="Nowell W R."/>
        </authorList>
    </citation>
    <scope>NUCLEOTIDE SEQUENCE</scope>
</reference>
<dbReference type="Pfam" id="PF00750">
    <property type="entry name" value="tRNA-synt_1d"/>
    <property type="match status" value="1"/>
</dbReference>
<feature type="non-terminal residue" evidence="3">
    <location>
        <position position="1"/>
    </location>
</feature>
<name>A0A8S3K3I5_9BILA</name>
<keyword evidence="1" id="KW-0030">Aminoacyl-tRNA synthetase</keyword>
<accession>A0A8S3K3I5</accession>
<protein>
    <recommendedName>
        <fullName evidence="2">Arginyl-tRNA synthetase catalytic core domain-containing protein</fullName>
    </recommendedName>
</protein>
<dbReference type="InterPro" id="IPR001278">
    <property type="entry name" value="Arg-tRNA-ligase"/>
</dbReference>
<sequence length="108" mass="12638">FEYIYKELDVKIIDRGESFYQNRMLDVVKELDSKNLLKLEDGRKVMFLPGIDVPMTIVKTDGSFTYDTSDMATIQQRLVEENAEWIIYVVDSGQVGHFDHKQLYLIII</sequence>
<evidence type="ECO:0000313" key="3">
    <source>
        <dbReference type="EMBL" id="CAF5225279.1"/>
    </source>
</evidence>
<dbReference type="GO" id="GO:0005524">
    <property type="term" value="F:ATP binding"/>
    <property type="evidence" value="ECO:0007669"/>
    <property type="project" value="UniProtKB-KW"/>
</dbReference>
<dbReference type="SUPFAM" id="SSF52374">
    <property type="entry name" value="Nucleotidylyl transferase"/>
    <property type="match status" value="1"/>
</dbReference>
<comment type="caution">
    <text evidence="3">The sequence shown here is derived from an EMBL/GenBank/DDBJ whole genome shotgun (WGS) entry which is preliminary data.</text>
</comment>
<keyword evidence="1" id="KW-0547">Nucleotide-binding</keyword>
<dbReference type="AlphaFoldDB" id="A0A8S3K3I5"/>
<evidence type="ECO:0000313" key="4">
    <source>
        <dbReference type="Proteomes" id="UP000676336"/>
    </source>
</evidence>
<dbReference type="InterPro" id="IPR035684">
    <property type="entry name" value="ArgRS_core"/>
</dbReference>
<dbReference type="PANTHER" id="PTHR11956">
    <property type="entry name" value="ARGINYL-TRNA SYNTHETASE"/>
    <property type="match status" value="1"/>
</dbReference>